<dbReference type="GO" id="GO:0005840">
    <property type="term" value="C:ribosome"/>
    <property type="evidence" value="ECO:0007669"/>
    <property type="project" value="UniProtKB-KW"/>
</dbReference>
<keyword evidence="5" id="KW-0934">Plastid</keyword>
<dbReference type="Gene3D" id="3.30.420.80">
    <property type="entry name" value="Ribosomal protein S11"/>
    <property type="match status" value="1"/>
</dbReference>
<name>A0A7G1MS52_9STRA</name>
<dbReference type="PANTHER" id="PTHR11759">
    <property type="entry name" value="40S RIBOSOMAL PROTEIN S14/30S RIBOSOMAL PROTEIN S11"/>
    <property type="match status" value="1"/>
</dbReference>
<comment type="similarity">
    <text evidence="2">Belongs to the universal ribosomal protein uS11 family.</text>
</comment>
<geneLocation type="plastid" evidence="5"/>
<keyword evidence="4" id="KW-0687">Ribonucleoprotein</keyword>
<dbReference type="EMBL" id="LC580440">
    <property type="protein sequence ID" value="BCL05876.1"/>
    <property type="molecule type" value="Genomic_DNA"/>
</dbReference>
<dbReference type="PIRSF" id="PIRSF002131">
    <property type="entry name" value="Ribosomal_S11"/>
    <property type="match status" value="1"/>
</dbReference>
<protein>
    <submittedName>
        <fullName evidence="5">Ribosomal protein S11</fullName>
    </submittedName>
</protein>
<dbReference type="NCBIfam" id="NF003698">
    <property type="entry name" value="PRK05309.1"/>
    <property type="match status" value="1"/>
</dbReference>
<keyword evidence="3 5" id="KW-0689">Ribosomal protein</keyword>
<proteinExistence type="inferred from homology"/>
<dbReference type="GO" id="GO:0006412">
    <property type="term" value="P:translation"/>
    <property type="evidence" value="ECO:0007669"/>
    <property type="project" value="InterPro"/>
</dbReference>
<dbReference type="GO" id="GO:1990904">
    <property type="term" value="C:ribonucleoprotein complex"/>
    <property type="evidence" value="ECO:0007669"/>
    <property type="project" value="UniProtKB-KW"/>
</dbReference>
<dbReference type="InterPro" id="IPR001971">
    <property type="entry name" value="Ribosomal_uS11"/>
</dbReference>
<organism evidence="5">
    <name type="scientific">Pteridomonas sp. YPF1301</name>
    <dbReference type="NCBI Taxonomy" id="2766739"/>
    <lineage>
        <taxon>Eukaryota</taxon>
        <taxon>Sar</taxon>
        <taxon>Stramenopiles</taxon>
        <taxon>Ochrophyta</taxon>
        <taxon>Dictyochophyceae</taxon>
        <taxon>Pedinellales</taxon>
        <taxon>Pteridomonas</taxon>
    </lineage>
</organism>
<dbReference type="HAMAP" id="MF_01310">
    <property type="entry name" value="Ribosomal_uS11"/>
    <property type="match status" value="1"/>
</dbReference>
<dbReference type="InterPro" id="IPR036967">
    <property type="entry name" value="Ribosomal_uS11_sf"/>
</dbReference>
<comment type="subcellular location">
    <subcellularLocation>
        <location evidence="1">Plastid</location>
        <location evidence="1">Chloroplast</location>
    </subcellularLocation>
</comment>
<evidence type="ECO:0000313" key="5">
    <source>
        <dbReference type="EMBL" id="BCL05876.1"/>
    </source>
</evidence>
<evidence type="ECO:0000256" key="2">
    <source>
        <dbReference type="ARBA" id="ARBA00006194"/>
    </source>
</evidence>
<dbReference type="SUPFAM" id="SSF53137">
    <property type="entry name" value="Translational machinery components"/>
    <property type="match status" value="1"/>
</dbReference>
<reference evidence="5" key="1">
    <citation type="submission" date="2020-09" db="EMBL/GenBank/DDBJ databases">
        <title>Highly reduced plastid genomes of the non-photosynthetic dictyochophyceans Pteridomonas spp. (Ochrophyta, SAR).</title>
        <authorList>
            <person name="Kayama M."/>
            <person name="Kamikawa R."/>
        </authorList>
    </citation>
    <scope>NUCLEOTIDE SEQUENCE</scope>
    <source>
        <strain evidence="5">YPF1301</strain>
    </source>
</reference>
<evidence type="ECO:0000256" key="4">
    <source>
        <dbReference type="ARBA" id="ARBA00023274"/>
    </source>
</evidence>
<dbReference type="GO" id="GO:0009507">
    <property type="term" value="C:chloroplast"/>
    <property type="evidence" value="ECO:0007669"/>
    <property type="project" value="UniProtKB-SubCell"/>
</dbReference>
<dbReference type="Pfam" id="PF00411">
    <property type="entry name" value="Ribosomal_S11"/>
    <property type="match status" value="1"/>
</dbReference>
<evidence type="ECO:0000256" key="1">
    <source>
        <dbReference type="ARBA" id="ARBA00004229"/>
    </source>
</evidence>
<dbReference type="GO" id="GO:0003735">
    <property type="term" value="F:structural constituent of ribosome"/>
    <property type="evidence" value="ECO:0007669"/>
    <property type="project" value="InterPro"/>
</dbReference>
<evidence type="ECO:0000256" key="3">
    <source>
        <dbReference type="ARBA" id="ARBA00022980"/>
    </source>
</evidence>
<sequence length="131" mass="14914">MLKIKQRFIKKFGLIYMNLTLHNCIISITDLQGNVFLWSSTGRIGFKGARKRTTFANQVTIKTIINEAINIGLCFVKFFIKQTGGSLEPLMKILKASKLEILSIWDITAISHNGCRSPKKRNSSKRKIKIK</sequence>
<gene>
    <name evidence="5" type="primary">rps11</name>
</gene>
<accession>A0A7G1MS52</accession>
<dbReference type="AlphaFoldDB" id="A0A7G1MS52"/>